<feature type="compositionally biased region" description="Basic and acidic residues" evidence="1">
    <location>
        <begin position="422"/>
        <end position="431"/>
    </location>
</feature>
<feature type="compositionally biased region" description="Polar residues" evidence="1">
    <location>
        <begin position="85"/>
        <end position="95"/>
    </location>
</feature>
<dbReference type="InterPro" id="IPR010982">
    <property type="entry name" value="Lambda_DNA-bd_dom_sf"/>
</dbReference>
<dbReference type="RefSeq" id="WP_078313561.1">
    <property type="nucleotide sequence ID" value="NZ_CP041150.1"/>
</dbReference>
<evidence type="ECO:0000256" key="1">
    <source>
        <dbReference type="SAM" id="MobiDB-lite"/>
    </source>
</evidence>
<evidence type="ECO:0000313" key="2">
    <source>
        <dbReference type="EMBL" id="QDF71900.1"/>
    </source>
</evidence>
<dbReference type="GO" id="GO:0003677">
    <property type="term" value="F:DNA binding"/>
    <property type="evidence" value="ECO:0007669"/>
    <property type="project" value="InterPro"/>
</dbReference>
<feature type="compositionally biased region" description="Basic and acidic residues" evidence="1">
    <location>
        <begin position="240"/>
        <end position="251"/>
    </location>
</feature>
<gene>
    <name evidence="2" type="ORF">FJK96_18230</name>
</gene>
<reference evidence="2 3" key="1">
    <citation type="submission" date="2019-06" db="EMBL/GenBank/DDBJ databases">
        <title>Whole geneome sequnce of Mycobacteroides chelonae M77 isolated from bovine milk from Meghalaya, India.</title>
        <authorList>
            <person name="Vise E."/>
            <person name="Das S."/>
            <person name="Garg A."/>
            <person name="Ghatak S."/>
            <person name="Shakuntala I."/>
            <person name="Milton A.A.P."/>
            <person name="Karam A."/>
            <person name="Sanjukta R."/>
            <person name="Puro K."/>
            <person name="Sen A."/>
        </authorList>
    </citation>
    <scope>NUCLEOTIDE SEQUENCE [LARGE SCALE GENOMIC DNA]</scope>
    <source>
        <strain evidence="2 3">M77</strain>
    </source>
</reference>
<evidence type="ECO:0000313" key="3">
    <source>
        <dbReference type="Proteomes" id="UP000317728"/>
    </source>
</evidence>
<evidence type="ECO:0008006" key="4">
    <source>
        <dbReference type="Google" id="ProtNLM"/>
    </source>
</evidence>
<proteinExistence type="predicted"/>
<organism evidence="2 3">
    <name type="scientific">Mycobacteroides chelonae</name>
    <name type="common">Mycobacterium chelonae</name>
    <dbReference type="NCBI Taxonomy" id="1774"/>
    <lineage>
        <taxon>Bacteria</taxon>
        <taxon>Bacillati</taxon>
        <taxon>Actinomycetota</taxon>
        <taxon>Actinomycetes</taxon>
        <taxon>Mycobacteriales</taxon>
        <taxon>Mycobacteriaceae</taxon>
        <taxon>Mycobacteroides</taxon>
    </lineage>
</organism>
<dbReference type="Gene3D" id="1.10.260.40">
    <property type="entry name" value="lambda repressor-like DNA-binding domains"/>
    <property type="match status" value="1"/>
</dbReference>
<protein>
    <recommendedName>
        <fullName evidence="4">HTH cro/C1-type domain-containing protein</fullName>
    </recommendedName>
</protein>
<dbReference type="SUPFAM" id="SSF47413">
    <property type="entry name" value="lambda repressor-like DNA-binding domains"/>
    <property type="match status" value="1"/>
</dbReference>
<name>A0AB73U5R5_MYCCH</name>
<dbReference type="EMBL" id="CP041150">
    <property type="protein sequence ID" value="QDF71900.1"/>
    <property type="molecule type" value="Genomic_DNA"/>
</dbReference>
<dbReference type="Proteomes" id="UP000317728">
    <property type="component" value="Chromosome"/>
</dbReference>
<sequence length="438" mass="48727">MTTENAAERLGRLVRARRKRLQLHTAADFAQAAQVSTRLIGDLETGRRSNFSAANKASIEDTLNWEYGSIDDALAGGDPRERESLSTQATAGESPSTEEELINRLQDNLTTTRQYFSEMLVNYIGMGQDLADFIEFADDALLDETRKDLAHRLRQATRSVAAQFLVQLDPSWDLPDLIEQATALLTDEDRRTTEEARQNFIAASAAVDRRRRLQASNVTSLADRRKVPPPPSLDEIDVAASRREKQSDRDPSPGWWISPEEVAHLQTTPGSVPDSIRAVVPKAVFREYAASVEGARKHLKAVEDAVAQGKLTTDIVTSLLNAIAAYATAARDFTSELRRVELDATPDQIDAALPLFEQARRFAASLSRFVGHLLPAAPNTDESDRLIATQRSLAELEDFHRDAYDIWIETGRSSKSLKAVTSRREKQSDRDRDDEDGK</sequence>
<feature type="region of interest" description="Disordered" evidence="1">
    <location>
        <begin position="219"/>
        <end position="257"/>
    </location>
</feature>
<dbReference type="AlphaFoldDB" id="A0AB73U5R5"/>
<accession>A0AB73U5R5</accession>
<feature type="region of interest" description="Disordered" evidence="1">
    <location>
        <begin position="75"/>
        <end position="99"/>
    </location>
</feature>
<feature type="region of interest" description="Disordered" evidence="1">
    <location>
        <begin position="415"/>
        <end position="438"/>
    </location>
</feature>